<keyword evidence="4 6" id="KW-1133">Transmembrane helix</keyword>
<dbReference type="RefSeq" id="WP_386834536.1">
    <property type="nucleotide sequence ID" value="NZ_JBHUNP010000001.1"/>
</dbReference>
<evidence type="ECO:0000256" key="4">
    <source>
        <dbReference type="ARBA" id="ARBA00022989"/>
    </source>
</evidence>
<keyword evidence="3 6" id="KW-0812">Transmembrane</keyword>
<dbReference type="Proteomes" id="UP001597521">
    <property type="component" value="Unassembled WGS sequence"/>
</dbReference>
<evidence type="ECO:0000256" key="5">
    <source>
        <dbReference type="ARBA" id="ARBA00023136"/>
    </source>
</evidence>
<gene>
    <name evidence="7" type="ORF">ACFSX5_15095</name>
</gene>
<evidence type="ECO:0000256" key="2">
    <source>
        <dbReference type="ARBA" id="ARBA00022475"/>
    </source>
</evidence>
<evidence type="ECO:0000313" key="8">
    <source>
        <dbReference type="Proteomes" id="UP001597521"/>
    </source>
</evidence>
<evidence type="ECO:0000313" key="7">
    <source>
        <dbReference type="EMBL" id="MFD2649114.1"/>
    </source>
</evidence>
<evidence type="ECO:0000256" key="1">
    <source>
        <dbReference type="ARBA" id="ARBA00004651"/>
    </source>
</evidence>
<comment type="subcellular location">
    <subcellularLocation>
        <location evidence="1">Cell membrane</location>
        <topology evidence="1">Multi-pass membrane protein</topology>
    </subcellularLocation>
</comment>
<evidence type="ECO:0000256" key="3">
    <source>
        <dbReference type="ARBA" id="ARBA00022692"/>
    </source>
</evidence>
<keyword evidence="5 6" id="KW-0472">Membrane</keyword>
<dbReference type="InterPro" id="IPR001851">
    <property type="entry name" value="ABC_transp_permease"/>
</dbReference>
<feature type="transmembrane region" description="Helical" evidence="6">
    <location>
        <begin position="333"/>
        <end position="353"/>
    </location>
</feature>
<feature type="transmembrane region" description="Helical" evidence="6">
    <location>
        <begin position="75"/>
        <end position="95"/>
    </location>
</feature>
<accession>A0ABW5QNQ7</accession>
<dbReference type="EMBL" id="JBHUNP010000001">
    <property type="protein sequence ID" value="MFD2649114.1"/>
    <property type="molecule type" value="Genomic_DNA"/>
</dbReference>
<dbReference type="Pfam" id="PF02653">
    <property type="entry name" value="BPD_transp_2"/>
    <property type="match status" value="1"/>
</dbReference>
<evidence type="ECO:0000256" key="6">
    <source>
        <dbReference type="SAM" id="Phobius"/>
    </source>
</evidence>
<feature type="transmembrane region" description="Helical" evidence="6">
    <location>
        <begin position="197"/>
        <end position="223"/>
    </location>
</feature>
<organism evidence="7 8">
    <name type="scientific">Devosia albogilva</name>
    <dbReference type="NCBI Taxonomy" id="429726"/>
    <lineage>
        <taxon>Bacteria</taxon>
        <taxon>Pseudomonadati</taxon>
        <taxon>Pseudomonadota</taxon>
        <taxon>Alphaproteobacteria</taxon>
        <taxon>Hyphomicrobiales</taxon>
        <taxon>Devosiaceae</taxon>
        <taxon>Devosia</taxon>
    </lineage>
</organism>
<protein>
    <submittedName>
        <fullName evidence="7">ABC transporter permease</fullName>
    </submittedName>
</protein>
<feature type="transmembrane region" description="Helical" evidence="6">
    <location>
        <begin position="46"/>
        <end position="68"/>
    </location>
</feature>
<feature type="transmembrane region" description="Helical" evidence="6">
    <location>
        <begin position="126"/>
        <end position="149"/>
    </location>
</feature>
<sequence length="358" mass="37160">MSDDATGTATAEQGLAGAHHGVASFEDEAPSPLRRVQHFFHQNPTAIPAIILLIAVVVFAFVTGGRFFGTLNLSLILAQVTLIALLGTAQTLVIITAGIDLSVGAIMVLSSIIMGKLAVDYQVPVVIAFPLGLLTGLVCGLFNGLLVTLLKLPPFIVTLGTWSIYGALITLVSNAATIRSQALDQFAPFLKSMGARIPLGGGAFLMYGSILMILVAALVWYMLSRTAFGRHVYAIGDDPNAARLSGIQVNKTLIGVYALAGLICGVAGWVLIGRVGAVSPLGNQTANLDAITAVVIGGTSLFGGRGSILGTLFGALIVGVFDSGLSLTGVDPLWRQLTVGALIIVAVAIDQWIRRISS</sequence>
<dbReference type="PANTHER" id="PTHR32196:SF63">
    <property type="entry name" value="INNER MEMBRANE ABC TRANSPORTER PERMEASE PROTEIN YJFF"/>
    <property type="match status" value="1"/>
</dbReference>
<dbReference type="PANTHER" id="PTHR32196">
    <property type="entry name" value="ABC TRANSPORTER PERMEASE PROTEIN YPHD-RELATED-RELATED"/>
    <property type="match status" value="1"/>
</dbReference>
<feature type="transmembrane region" description="Helical" evidence="6">
    <location>
        <begin position="293"/>
        <end position="321"/>
    </location>
</feature>
<comment type="caution">
    <text evidence="7">The sequence shown here is derived from an EMBL/GenBank/DDBJ whole genome shotgun (WGS) entry which is preliminary data.</text>
</comment>
<feature type="transmembrane region" description="Helical" evidence="6">
    <location>
        <begin position="101"/>
        <end position="119"/>
    </location>
</feature>
<proteinExistence type="predicted"/>
<dbReference type="CDD" id="cd06579">
    <property type="entry name" value="TM_PBP1_transp_AraH_like"/>
    <property type="match status" value="1"/>
</dbReference>
<feature type="transmembrane region" description="Helical" evidence="6">
    <location>
        <begin position="254"/>
        <end position="272"/>
    </location>
</feature>
<feature type="transmembrane region" description="Helical" evidence="6">
    <location>
        <begin position="155"/>
        <end position="176"/>
    </location>
</feature>
<keyword evidence="2" id="KW-1003">Cell membrane</keyword>
<reference evidence="8" key="1">
    <citation type="journal article" date="2019" name="Int. J. Syst. Evol. Microbiol.">
        <title>The Global Catalogue of Microorganisms (GCM) 10K type strain sequencing project: providing services to taxonomists for standard genome sequencing and annotation.</title>
        <authorList>
            <consortium name="The Broad Institute Genomics Platform"/>
            <consortium name="The Broad Institute Genome Sequencing Center for Infectious Disease"/>
            <person name="Wu L."/>
            <person name="Ma J."/>
        </authorList>
    </citation>
    <scope>NUCLEOTIDE SEQUENCE [LARGE SCALE GENOMIC DNA]</scope>
    <source>
        <strain evidence="8">CCM 7427</strain>
    </source>
</reference>
<keyword evidence="8" id="KW-1185">Reference proteome</keyword>
<name>A0ABW5QNQ7_9HYPH</name>